<gene>
    <name evidence="4" type="ORF">QBC34DRAFT_449180</name>
</gene>
<dbReference type="Gene3D" id="3.40.50.720">
    <property type="entry name" value="NAD(P)-binding Rossmann-like Domain"/>
    <property type="match status" value="1"/>
</dbReference>
<protein>
    <submittedName>
        <fullName evidence="4">Trans-enoyl reductase fsr4</fullName>
    </submittedName>
</protein>
<organism evidence="4 5">
    <name type="scientific">Podospora aff. communis PSN243</name>
    <dbReference type="NCBI Taxonomy" id="3040156"/>
    <lineage>
        <taxon>Eukaryota</taxon>
        <taxon>Fungi</taxon>
        <taxon>Dikarya</taxon>
        <taxon>Ascomycota</taxon>
        <taxon>Pezizomycotina</taxon>
        <taxon>Sordariomycetes</taxon>
        <taxon>Sordariomycetidae</taxon>
        <taxon>Sordariales</taxon>
        <taxon>Podosporaceae</taxon>
        <taxon>Podospora</taxon>
    </lineage>
</organism>
<feature type="domain" description="Enoyl reductase (ER)" evidence="3">
    <location>
        <begin position="11"/>
        <end position="342"/>
    </location>
</feature>
<comment type="caution">
    <text evidence="4">The sequence shown here is derived from an EMBL/GenBank/DDBJ whole genome shotgun (WGS) entry which is preliminary data.</text>
</comment>
<dbReference type="SUPFAM" id="SSF50129">
    <property type="entry name" value="GroES-like"/>
    <property type="match status" value="1"/>
</dbReference>
<dbReference type="InterPro" id="IPR011032">
    <property type="entry name" value="GroES-like_sf"/>
</dbReference>
<dbReference type="PANTHER" id="PTHR45348">
    <property type="entry name" value="HYPOTHETICAL OXIDOREDUCTASE (EUROFUNG)"/>
    <property type="match status" value="1"/>
</dbReference>
<keyword evidence="2" id="KW-0560">Oxidoreductase</keyword>
<keyword evidence="5" id="KW-1185">Reference proteome</keyword>
<dbReference type="CDD" id="cd08249">
    <property type="entry name" value="enoyl_reductase_like"/>
    <property type="match status" value="1"/>
</dbReference>
<name>A0AAV9GN65_9PEZI</name>
<dbReference type="SMART" id="SM00829">
    <property type="entry name" value="PKS_ER"/>
    <property type="match status" value="1"/>
</dbReference>
<reference evidence="4" key="1">
    <citation type="journal article" date="2023" name="Mol. Phylogenet. Evol.">
        <title>Genome-scale phylogeny and comparative genomics of the fungal order Sordariales.</title>
        <authorList>
            <person name="Hensen N."/>
            <person name="Bonometti L."/>
            <person name="Westerberg I."/>
            <person name="Brannstrom I.O."/>
            <person name="Guillou S."/>
            <person name="Cros-Aarteil S."/>
            <person name="Calhoun S."/>
            <person name="Haridas S."/>
            <person name="Kuo A."/>
            <person name="Mondo S."/>
            <person name="Pangilinan J."/>
            <person name="Riley R."/>
            <person name="LaButti K."/>
            <person name="Andreopoulos B."/>
            <person name="Lipzen A."/>
            <person name="Chen C."/>
            <person name="Yan M."/>
            <person name="Daum C."/>
            <person name="Ng V."/>
            <person name="Clum A."/>
            <person name="Steindorff A."/>
            <person name="Ohm R.A."/>
            <person name="Martin F."/>
            <person name="Silar P."/>
            <person name="Natvig D.O."/>
            <person name="Lalanne C."/>
            <person name="Gautier V."/>
            <person name="Ament-Velasquez S.L."/>
            <person name="Kruys A."/>
            <person name="Hutchinson M.I."/>
            <person name="Powell A.J."/>
            <person name="Barry K."/>
            <person name="Miller A.N."/>
            <person name="Grigoriev I.V."/>
            <person name="Debuchy R."/>
            <person name="Gladieux P."/>
            <person name="Hiltunen Thoren M."/>
            <person name="Johannesson H."/>
        </authorList>
    </citation>
    <scope>NUCLEOTIDE SEQUENCE</scope>
    <source>
        <strain evidence="4">PSN243</strain>
    </source>
</reference>
<dbReference type="GO" id="GO:0016651">
    <property type="term" value="F:oxidoreductase activity, acting on NAD(P)H"/>
    <property type="evidence" value="ECO:0007669"/>
    <property type="project" value="InterPro"/>
</dbReference>
<sequence>MHELGIHSIPLQATRREVESRETPGPDEVLIKVAAVGLNPKDWKFVIRRDDPSVPLNAGDDMTGVVESVGSNVYEYKPGDRVAAFHRMAHPAGAYAEYAIAPATTTFPLPPNISFEAGAGLPLSAMTAAIALYQALSLPLPTTAGKKDIPVLIYGGATAVGAYALQLAKLSNVGPIITVAGAGIDFVKSLNAADHIIDYRKGNVAQAILAVLDGKPLHHALDAVSERQSHRPISEVLAASGGGEINMLDPPEDKDGWTFPPNVKLTRTFVASAYYQKHDFISKEQAQADGEFAFWFYRYMSHLLANGSFKPHPHEVVPNGLDGIAEGVQRLHDGKVSAKKLVASICPGIGG</sequence>
<accession>A0AAV9GN65</accession>
<dbReference type="InterPro" id="IPR020843">
    <property type="entry name" value="ER"/>
</dbReference>
<dbReference type="Pfam" id="PF08240">
    <property type="entry name" value="ADH_N"/>
    <property type="match status" value="1"/>
</dbReference>
<dbReference type="InterPro" id="IPR036291">
    <property type="entry name" value="NAD(P)-bd_dom_sf"/>
</dbReference>
<dbReference type="AlphaFoldDB" id="A0AAV9GN65"/>
<dbReference type="Proteomes" id="UP001321760">
    <property type="component" value="Unassembled WGS sequence"/>
</dbReference>
<dbReference type="PANTHER" id="PTHR45348:SF5">
    <property type="entry name" value="OXIDOREDUCTASE, PUTATIVE (AFU_ORTHOLOGUE AFUA_8G01420)-RELATED"/>
    <property type="match status" value="1"/>
</dbReference>
<evidence type="ECO:0000256" key="2">
    <source>
        <dbReference type="ARBA" id="ARBA00023002"/>
    </source>
</evidence>
<dbReference type="InterPro" id="IPR047122">
    <property type="entry name" value="Trans-enoyl_RdTase-like"/>
</dbReference>
<proteinExistence type="inferred from homology"/>
<evidence type="ECO:0000256" key="1">
    <source>
        <dbReference type="ARBA" id="ARBA00008072"/>
    </source>
</evidence>
<dbReference type="SUPFAM" id="SSF51735">
    <property type="entry name" value="NAD(P)-binding Rossmann-fold domains"/>
    <property type="match status" value="1"/>
</dbReference>
<dbReference type="InterPro" id="IPR013154">
    <property type="entry name" value="ADH-like_N"/>
</dbReference>
<dbReference type="Gene3D" id="3.90.180.10">
    <property type="entry name" value="Medium-chain alcohol dehydrogenases, catalytic domain"/>
    <property type="match status" value="1"/>
</dbReference>
<evidence type="ECO:0000313" key="5">
    <source>
        <dbReference type="Proteomes" id="UP001321760"/>
    </source>
</evidence>
<reference evidence="4" key="2">
    <citation type="submission" date="2023-05" db="EMBL/GenBank/DDBJ databases">
        <authorList>
            <consortium name="Lawrence Berkeley National Laboratory"/>
            <person name="Steindorff A."/>
            <person name="Hensen N."/>
            <person name="Bonometti L."/>
            <person name="Westerberg I."/>
            <person name="Brannstrom I.O."/>
            <person name="Guillou S."/>
            <person name="Cros-Aarteil S."/>
            <person name="Calhoun S."/>
            <person name="Haridas S."/>
            <person name="Kuo A."/>
            <person name="Mondo S."/>
            <person name="Pangilinan J."/>
            <person name="Riley R."/>
            <person name="Labutti K."/>
            <person name="Andreopoulos B."/>
            <person name="Lipzen A."/>
            <person name="Chen C."/>
            <person name="Yanf M."/>
            <person name="Daum C."/>
            <person name="Ng V."/>
            <person name="Clum A."/>
            <person name="Ohm R."/>
            <person name="Martin F."/>
            <person name="Silar P."/>
            <person name="Natvig D."/>
            <person name="Lalanne C."/>
            <person name="Gautier V."/>
            <person name="Ament-Velasquez S.L."/>
            <person name="Kruys A."/>
            <person name="Hutchinson M.I."/>
            <person name="Powell A.J."/>
            <person name="Barry K."/>
            <person name="Miller A.N."/>
            <person name="Grigoriev I.V."/>
            <person name="Debuchy R."/>
            <person name="Gladieux P."/>
            <person name="Thoren M.H."/>
            <person name="Johannesson H."/>
        </authorList>
    </citation>
    <scope>NUCLEOTIDE SEQUENCE</scope>
    <source>
        <strain evidence="4">PSN243</strain>
    </source>
</reference>
<dbReference type="EMBL" id="MU865940">
    <property type="protein sequence ID" value="KAK4448940.1"/>
    <property type="molecule type" value="Genomic_DNA"/>
</dbReference>
<evidence type="ECO:0000313" key="4">
    <source>
        <dbReference type="EMBL" id="KAK4448940.1"/>
    </source>
</evidence>
<comment type="similarity">
    <text evidence="1">Belongs to the zinc-containing alcohol dehydrogenase family.</text>
</comment>
<evidence type="ECO:0000259" key="3">
    <source>
        <dbReference type="SMART" id="SM00829"/>
    </source>
</evidence>